<gene>
    <name evidence="2" type="ORF">P4I72_23815</name>
</gene>
<dbReference type="Proteomes" id="UP001338137">
    <property type="component" value="Unassembled WGS sequence"/>
</dbReference>
<name>A0ABU6G7M1_9BACL</name>
<evidence type="ECO:0000313" key="3">
    <source>
        <dbReference type="Proteomes" id="UP001338137"/>
    </source>
</evidence>
<protein>
    <submittedName>
        <fullName evidence="2">Lytic transglycosylase domain-containing protein</fullName>
    </submittedName>
</protein>
<dbReference type="CDD" id="cd16896">
    <property type="entry name" value="LT_Slt70-like"/>
    <property type="match status" value="1"/>
</dbReference>
<proteinExistence type="predicted"/>
<sequence>MTFLRKKRVFALLLVGFLLVLFMNSSFIGRKLYPIYFEQEIKQSAAKHKVDPFLIAAIIRVETNYRHQLESKKGALGLMQLMPDTAEWIVQSTNLEPHAPEDLLKVDVNINLGSWYLSWLNKHYNGNLFYTIAAYNAGQGNVNKWKQNEIWDGSQANINQIPFGETRHYVSRVLYYYEKYTNLYSDRWGTEGSEGSASVQNKEALD</sequence>
<reference evidence="2 3" key="1">
    <citation type="submission" date="2023-03" db="EMBL/GenBank/DDBJ databases">
        <title>Bacillus Genome Sequencing.</title>
        <authorList>
            <person name="Dunlap C."/>
        </authorList>
    </citation>
    <scope>NUCLEOTIDE SEQUENCE [LARGE SCALE GENOMIC DNA]</scope>
    <source>
        <strain evidence="2 3">BD-533</strain>
    </source>
</reference>
<organism evidence="2 3">
    <name type="scientific">Paenibacillus alba</name>
    <dbReference type="NCBI Taxonomy" id="1197127"/>
    <lineage>
        <taxon>Bacteria</taxon>
        <taxon>Bacillati</taxon>
        <taxon>Bacillota</taxon>
        <taxon>Bacilli</taxon>
        <taxon>Bacillales</taxon>
        <taxon>Paenibacillaceae</taxon>
        <taxon>Paenibacillus</taxon>
    </lineage>
</organism>
<dbReference type="Pfam" id="PF01464">
    <property type="entry name" value="SLT"/>
    <property type="match status" value="1"/>
</dbReference>
<dbReference type="PANTHER" id="PTHR37423">
    <property type="entry name" value="SOLUBLE LYTIC MUREIN TRANSGLYCOSYLASE-RELATED"/>
    <property type="match status" value="1"/>
</dbReference>
<dbReference type="InterPro" id="IPR023346">
    <property type="entry name" value="Lysozyme-like_dom_sf"/>
</dbReference>
<dbReference type="Gene3D" id="1.10.530.10">
    <property type="match status" value="1"/>
</dbReference>
<evidence type="ECO:0000259" key="1">
    <source>
        <dbReference type="Pfam" id="PF01464"/>
    </source>
</evidence>
<dbReference type="EMBL" id="JARLKY010000062">
    <property type="protein sequence ID" value="MEC0230165.1"/>
    <property type="molecule type" value="Genomic_DNA"/>
</dbReference>
<accession>A0ABU6G7M1</accession>
<dbReference type="RefSeq" id="WP_326074223.1">
    <property type="nucleotide sequence ID" value="NZ_JARLKY010000062.1"/>
</dbReference>
<evidence type="ECO:0000313" key="2">
    <source>
        <dbReference type="EMBL" id="MEC0230165.1"/>
    </source>
</evidence>
<dbReference type="SUPFAM" id="SSF53955">
    <property type="entry name" value="Lysozyme-like"/>
    <property type="match status" value="1"/>
</dbReference>
<feature type="domain" description="Transglycosylase SLT" evidence="1">
    <location>
        <begin position="41"/>
        <end position="151"/>
    </location>
</feature>
<comment type="caution">
    <text evidence="2">The sequence shown here is derived from an EMBL/GenBank/DDBJ whole genome shotgun (WGS) entry which is preliminary data.</text>
</comment>
<dbReference type="PANTHER" id="PTHR37423:SF2">
    <property type="entry name" value="MEMBRANE-BOUND LYTIC MUREIN TRANSGLYCOSYLASE C"/>
    <property type="match status" value="1"/>
</dbReference>
<dbReference type="InterPro" id="IPR008258">
    <property type="entry name" value="Transglycosylase_SLT_dom_1"/>
</dbReference>
<keyword evidence="3" id="KW-1185">Reference proteome</keyword>